<reference evidence="1 2" key="1">
    <citation type="submission" date="2016-04" db="EMBL/GenBank/DDBJ databases">
        <title>Genome analyses suggest a sexual origin of heterokaryosis in a supposedly ancient asexual fungus.</title>
        <authorList>
            <person name="Ropars J."/>
            <person name="Sedzielewska K."/>
            <person name="Noel J."/>
            <person name="Charron P."/>
            <person name="Farinelli L."/>
            <person name="Marton T."/>
            <person name="Kruger M."/>
            <person name="Pelin A."/>
            <person name="Brachmann A."/>
            <person name="Corradi N."/>
        </authorList>
    </citation>
    <scope>NUCLEOTIDE SEQUENCE [LARGE SCALE GENOMIC DNA]</scope>
    <source>
        <strain evidence="1 2">A5</strain>
    </source>
</reference>
<protein>
    <submittedName>
        <fullName evidence="1">Uncharacterized protein</fullName>
    </submittedName>
</protein>
<dbReference type="VEuPathDB" id="FungiDB:RhiirFUN_014668"/>
<dbReference type="VEuPathDB" id="FungiDB:FUN_010791"/>
<dbReference type="AlphaFoldDB" id="A0A2N0PFC6"/>
<dbReference type="Gene3D" id="1.10.10.1010">
    <property type="entry name" value="Intein homing endonuclease, domain IV"/>
    <property type="match status" value="4"/>
</dbReference>
<dbReference type="VEuPathDB" id="FungiDB:RhiirA1_465214"/>
<evidence type="ECO:0000313" key="2">
    <source>
        <dbReference type="Proteomes" id="UP000232722"/>
    </source>
</evidence>
<comment type="caution">
    <text evidence="1">The sequence shown here is derived from an EMBL/GenBank/DDBJ whole genome shotgun (WGS) entry which is preliminary data.</text>
</comment>
<name>A0A2N0PFC6_9GLOM</name>
<dbReference type="EMBL" id="LLXJ01000869">
    <property type="protein sequence ID" value="PKC05515.1"/>
    <property type="molecule type" value="Genomic_DNA"/>
</dbReference>
<dbReference type="Proteomes" id="UP000232722">
    <property type="component" value="Unassembled WGS sequence"/>
</dbReference>
<gene>
    <name evidence="1" type="ORF">RhiirA5_420827</name>
</gene>
<reference evidence="1 2" key="2">
    <citation type="submission" date="2017-09" db="EMBL/GenBank/DDBJ databases">
        <title>Extensive intraspecific genome diversity in a model arbuscular mycorrhizal fungus.</title>
        <authorList>
            <person name="Chen E.C."/>
            <person name="Morin E."/>
            <person name="Beaudet D."/>
            <person name="Noel J."/>
            <person name="Ndikumana S."/>
            <person name="Charron P."/>
            <person name="St-Onge C."/>
            <person name="Giorgi J."/>
            <person name="Grigoriev I.V."/>
            <person name="Roux C."/>
            <person name="Martin F.M."/>
            <person name="Corradi N."/>
        </authorList>
    </citation>
    <scope>NUCLEOTIDE SEQUENCE [LARGE SCALE GENOMIC DNA]</scope>
    <source>
        <strain evidence="1 2">A5</strain>
    </source>
</reference>
<organism evidence="1 2">
    <name type="scientific">Rhizophagus irregularis</name>
    <dbReference type="NCBI Taxonomy" id="588596"/>
    <lineage>
        <taxon>Eukaryota</taxon>
        <taxon>Fungi</taxon>
        <taxon>Fungi incertae sedis</taxon>
        <taxon>Mucoromycota</taxon>
        <taxon>Glomeromycotina</taxon>
        <taxon>Glomeromycetes</taxon>
        <taxon>Glomerales</taxon>
        <taxon>Glomeraceae</taxon>
        <taxon>Rhizophagus</taxon>
    </lineage>
</organism>
<sequence>MDSLINGIKKLINPDKICKICSSDECCIKRFQKNFKNWTSGNDDIDKLIQTTQLSSHRVEDKALEWIPYNKLYDIKHITENSYKANWIDGNICYWSSVDHNWKRQNQNMIVELKKLNNPKNIALEFKDEISIVYGITQDPETKDYIMVLNENCKLCKRICNAKYFQKNFKNWTSGNDDINKFIQTTQQSSHRDVDKALEWIPYNKLYDIKHITENSYKANWIDGNICYWSSVDHNWKRQNQNMIVELKKLNNPKNIALEFKDEISIVYGITQNPETKDYIMVLNENCKLCKRICYAKYYQKNFKNWTSGNDDINKFIQTSQLSFHRDVDKALEWIPYNKLYDIKHITENSYKANWIDGNICYWSSVDHNWKRQNQNMIVELKKLNNPKNIALEFKDEDKAYGITQDPESKNYIMVLSYKCKLCNCICNAINFQQNFNNWTSGNNDIDKFIQDTQLSSHKGVKNALEWISYNKLCNIKHITENSYKANWIDGNIWYWNNFGSDALYSVLL</sequence>
<accession>A0A2N0PFC6</accession>
<evidence type="ECO:0000313" key="1">
    <source>
        <dbReference type="EMBL" id="PKC05515.1"/>
    </source>
</evidence>
<proteinExistence type="predicted"/>